<dbReference type="PROSITE" id="PS00107">
    <property type="entry name" value="PROTEIN_KINASE_ATP"/>
    <property type="match status" value="1"/>
</dbReference>
<keyword evidence="5 11" id="KW-0418">Kinase</keyword>
<evidence type="ECO:0000313" key="11">
    <source>
        <dbReference type="EMBL" id="KAK6346559.1"/>
    </source>
</evidence>
<dbReference type="PANTHER" id="PTHR43671:SF13">
    <property type="entry name" value="SERINE_THREONINE-PROTEIN KINASE NEK2"/>
    <property type="match status" value="1"/>
</dbReference>
<evidence type="ECO:0000256" key="3">
    <source>
        <dbReference type="ARBA" id="ARBA00022679"/>
    </source>
</evidence>
<feature type="region of interest" description="Disordered" evidence="9">
    <location>
        <begin position="715"/>
        <end position="734"/>
    </location>
</feature>
<dbReference type="Proteomes" id="UP001375240">
    <property type="component" value="Unassembled WGS sequence"/>
</dbReference>
<protein>
    <recommendedName>
        <fullName evidence="2">non-specific serine/threonine protein kinase</fullName>
        <ecNumber evidence="2">2.7.11.1</ecNumber>
    </recommendedName>
</protein>
<dbReference type="InterPro" id="IPR000719">
    <property type="entry name" value="Prot_kinase_dom"/>
</dbReference>
<keyword evidence="11" id="KW-0723">Serine/threonine-protein kinase</keyword>
<evidence type="ECO:0000256" key="1">
    <source>
        <dbReference type="ARBA" id="ARBA00010886"/>
    </source>
</evidence>
<name>A0AAV9UT80_9PEZI</name>
<evidence type="ECO:0000256" key="4">
    <source>
        <dbReference type="ARBA" id="ARBA00022741"/>
    </source>
</evidence>
<accession>A0AAV9UT80</accession>
<dbReference type="SMART" id="SM00220">
    <property type="entry name" value="S_TKc"/>
    <property type="match status" value="1"/>
</dbReference>
<reference evidence="11 12" key="1">
    <citation type="submission" date="2019-10" db="EMBL/GenBank/DDBJ databases">
        <authorList>
            <person name="Palmer J.M."/>
        </authorList>
    </citation>
    <scope>NUCLEOTIDE SEQUENCE [LARGE SCALE GENOMIC DNA]</scope>
    <source>
        <strain evidence="11 12">TWF696</strain>
    </source>
</reference>
<dbReference type="InterPro" id="IPR050660">
    <property type="entry name" value="NEK_Ser/Thr_kinase"/>
</dbReference>
<dbReference type="InterPro" id="IPR008271">
    <property type="entry name" value="Ser/Thr_kinase_AS"/>
</dbReference>
<feature type="compositionally biased region" description="Basic and acidic residues" evidence="9">
    <location>
        <begin position="431"/>
        <end position="449"/>
    </location>
</feature>
<dbReference type="PROSITE" id="PS00108">
    <property type="entry name" value="PROTEIN_KINASE_ST"/>
    <property type="match status" value="1"/>
</dbReference>
<feature type="compositionally biased region" description="Basic and acidic residues" evidence="9">
    <location>
        <begin position="347"/>
        <end position="356"/>
    </location>
</feature>
<dbReference type="InterPro" id="IPR002110">
    <property type="entry name" value="Ankyrin_rpt"/>
</dbReference>
<dbReference type="PROSITE" id="PS50088">
    <property type="entry name" value="ANK_REPEAT"/>
    <property type="match status" value="1"/>
</dbReference>
<feature type="domain" description="Protein kinase" evidence="10">
    <location>
        <begin position="13"/>
        <end position="318"/>
    </location>
</feature>
<dbReference type="GO" id="GO:0004674">
    <property type="term" value="F:protein serine/threonine kinase activity"/>
    <property type="evidence" value="ECO:0007669"/>
    <property type="project" value="UniProtKB-KW"/>
</dbReference>
<keyword evidence="12" id="KW-1185">Reference proteome</keyword>
<evidence type="ECO:0000256" key="5">
    <source>
        <dbReference type="ARBA" id="ARBA00022777"/>
    </source>
</evidence>
<evidence type="ECO:0000313" key="12">
    <source>
        <dbReference type="Proteomes" id="UP001375240"/>
    </source>
</evidence>
<evidence type="ECO:0000256" key="8">
    <source>
        <dbReference type="PROSITE-ProRule" id="PRU10141"/>
    </source>
</evidence>
<dbReference type="InterPro" id="IPR017441">
    <property type="entry name" value="Protein_kinase_ATP_BS"/>
</dbReference>
<dbReference type="EMBL" id="JAVHNQ010000005">
    <property type="protein sequence ID" value="KAK6346559.1"/>
    <property type="molecule type" value="Genomic_DNA"/>
</dbReference>
<dbReference type="PANTHER" id="PTHR43671">
    <property type="entry name" value="SERINE/THREONINE-PROTEIN KINASE NEK"/>
    <property type="match status" value="1"/>
</dbReference>
<keyword evidence="6 8" id="KW-0067">ATP-binding</keyword>
<comment type="similarity">
    <text evidence="1">Belongs to the protein kinase superfamily. NEK Ser/Thr protein kinase family. NIMA subfamily.</text>
</comment>
<keyword evidence="7" id="KW-0040">ANK repeat</keyword>
<evidence type="ECO:0000256" key="2">
    <source>
        <dbReference type="ARBA" id="ARBA00012513"/>
    </source>
</evidence>
<dbReference type="CDD" id="cd14014">
    <property type="entry name" value="STKc_PknB_like"/>
    <property type="match status" value="1"/>
</dbReference>
<evidence type="ECO:0000256" key="7">
    <source>
        <dbReference type="PROSITE-ProRule" id="PRU00023"/>
    </source>
</evidence>
<proteinExistence type="inferred from homology"/>
<gene>
    <name evidence="11" type="primary">KIN3_3</name>
    <name evidence="11" type="ORF">TWF696_006683</name>
</gene>
<dbReference type="GO" id="GO:0005524">
    <property type="term" value="F:ATP binding"/>
    <property type="evidence" value="ECO:0007669"/>
    <property type="project" value="UniProtKB-UniRule"/>
</dbReference>
<dbReference type="InterPro" id="IPR036770">
    <property type="entry name" value="Ankyrin_rpt-contain_sf"/>
</dbReference>
<dbReference type="AlphaFoldDB" id="A0AAV9UT80"/>
<dbReference type="SUPFAM" id="SSF48403">
    <property type="entry name" value="Ankyrin repeat"/>
    <property type="match status" value="1"/>
</dbReference>
<feature type="compositionally biased region" description="Basic residues" evidence="9">
    <location>
        <begin position="421"/>
        <end position="430"/>
    </location>
</feature>
<evidence type="ECO:0000259" key="10">
    <source>
        <dbReference type="PROSITE" id="PS50011"/>
    </source>
</evidence>
<sequence length="734" mass="81929">MALREVSGRDPNYEFVSHLGEGGFGSVAKVRRVSDGKIMACKAIDCTPHPNIKKFAYRELEAVASFALSERYIANFAHDATWTDETQTIKLYMKYYEGGDLQGVINSCRHQSVQVHPFIATYWALEVAKGVKACHDHGIIHRDLKPANVLLAMQFKFNDMLWTVSDGKELTDKQRSLAKEFLAWLETRPAWCHITDFGLGKLTPTARHPQNFTPASFASGGILGTPGFMAPETIGPDIQFSVKSDIYSLGCLLYSLCSCRPPPPIPATSSPEAGAALLRIPECYPKRLRDIIAQCMQRNPDDRPDSWEVTNEINEACIDVLQDDKFGNMRAKLLSALGFIVTRSRRSSGESYDRQESNPGPSDVTSKGKMRNPRDGEDKNEEDTTTPKAPRAPVANTDLYRTESQALPAVESPTEPVERLPKKKHQSRRVSKSDPKPTENVKQHPDHLPKSTPNPQPAASPPDQVISIPEAIGQPRCRSRGCSPDEYLAIEAFRDALFRKPDLEAEISKLVSLQLVNVQFNDERFFADTTPRLYSAYGWTPLIGCIAAIRFEAAKALILAGADLSLHNPLLLAILAFRDSHAAIKRCRAFMKSQILIDPRPPSEYFQQELIALIHFMVEAGADLDRAQFDFSPISQALVHEVHMTPLHGAVDIEYGALVEYLLRNGADGWLRDSEGKTPLDRAKASKNKELIRILEDAGYGRKWADPRWRPNLSLTAARRNRPSRRKDPPISES</sequence>
<dbReference type="SUPFAM" id="SSF56112">
    <property type="entry name" value="Protein kinase-like (PK-like)"/>
    <property type="match status" value="1"/>
</dbReference>
<dbReference type="PROSITE" id="PS50011">
    <property type="entry name" value="PROTEIN_KINASE_DOM"/>
    <property type="match status" value="1"/>
</dbReference>
<dbReference type="Gene3D" id="3.30.200.20">
    <property type="entry name" value="Phosphorylase Kinase, domain 1"/>
    <property type="match status" value="1"/>
</dbReference>
<feature type="binding site" evidence="8">
    <location>
        <position position="42"/>
    </location>
    <ligand>
        <name>ATP</name>
        <dbReference type="ChEBI" id="CHEBI:30616"/>
    </ligand>
</feature>
<dbReference type="Pfam" id="PF00069">
    <property type="entry name" value="Pkinase"/>
    <property type="match status" value="1"/>
</dbReference>
<comment type="caution">
    <text evidence="11">The sequence shown here is derived from an EMBL/GenBank/DDBJ whole genome shotgun (WGS) entry which is preliminary data.</text>
</comment>
<feature type="region of interest" description="Disordered" evidence="9">
    <location>
        <begin position="345"/>
        <end position="464"/>
    </location>
</feature>
<dbReference type="Gene3D" id="1.10.510.10">
    <property type="entry name" value="Transferase(Phosphotransferase) domain 1"/>
    <property type="match status" value="1"/>
</dbReference>
<dbReference type="SMART" id="SM00248">
    <property type="entry name" value="ANK"/>
    <property type="match status" value="3"/>
</dbReference>
<organism evidence="11 12">
    <name type="scientific">Orbilia brochopaga</name>
    <dbReference type="NCBI Taxonomy" id="3140254"/>
    <lineage>
        <taxon>Eukaryota</taxon>
        <taxon>Fungi</taxon>
        <taxon>Dikarya</taxon>
        <taxon>Ascomycota</taxon>
        <taxon>Pezizomycotina</taxon>
        <taxon>Orbiliomycetes</taxon>
        <taxon>Orbiliales</taxon>
        <taxon>Orbiliaceae</taxon>
        <taxon>Orbilia</taxon>
    </lineage>
</organism>
<keyword evidence="3" id="KW-0808">Transferase</keyword>
<dbReference type="Gene3D" id="1.25.40.20">
    <property type="entry name" value="Ankyrin repeat-containing domain"/>
    <property type="match status" value="1"/>
</dbReference>
<evidence type="ECO:0000256" key="6">
    <source>
        <dbReference type="ARBA" id="ARBA00022840"/>
    </source>
</evidence>
<feature type="repeat" description="ANK" evidence="7">
    <location>
        <begin position="642"/>
        <end position="674"/>
    </location>
</feature>
<dbReference type="EC" id="2.7.11.1" evidence="2"/>
<evidence type="ECO:0000256" key="9">
    <source>
        <dbReference type="SAM" id="MobiDB-lite"/>
    </source>
</evidence>
<keyword evidence="4 8" id="KW-0547">Nucleotide-binding</keyword>
<dbReference type="InterPro" id="IPR011009">
    <property type="entry name" value="Kinase-like_dom_sf"/>
</dbReference>